<dbReference type="Pfam" id="PF07534">
    <property type="entry name" value="TLD"/>
    <property type="match status" value="1"/>
</dbReference>
<sequence length="554" mass="61839">MGQNSSNTVSSSKGSTHFESENDLLSWYDKKALKLVSTPELVSFKGNIDGKPLDAALSSKELMRVLRLQNANEAVEGLLFNCVQTLANFPLIKDCYENVTYMGVLKSCVLLNKNRCLEYVQDKRYNHTKLVYISLALNKAVKEMSSLPNSNESLDAPKVIATFNNVGEEELMVPAETMLEFLTLMLTMSKATVIKNSTLDVDISAKWDSFKACALNILRTMNTEIVTLQDALKSVISYSQFQNVISTVCPNLLVPLECLMEHVLFLNRDLVDVEASKPLIPQSKLVTEPLLAQLATVWPRELVFSRLQKLYVGRDSGFSMRSFQAKAFKWMAPSILLVHGSRIPDDQDYAKNKNPRYKKFLDEYPKLKDEDQHILPALSGKRKLLFAVLINEPWKITNSELFGDVKTTIVQLSPIQEVFKASKPGNVYFNTIGGGIGIGSPQPTVRPSGVRFVPGNVSLTIDPNLEFAAFRNVGFGGSITPSNTPTSEHKFLIQDIETWGCGGEKELEEQMKNWEWEEAEAQRRQRINLKSVNDDRALLELAGLVGQNQSGGSV</sequence>
<name>A0A0P1KQY3_9SACH</name>
<dbReference type="Proteomes" id="UP000236544">
    <property type="component" value="Unassembled WGS sequence"/>
</dbReference>
<dbReference type="AlphaFoldDB" id="A0A0P1KQY3"/>
<evidence type="ECO:0000259" key="1">
    <source>
        <dbReference type="PROSITE" id="PS51886"/>
    </source>
</evidence>
<accession>A0A0P1KQY3</accession>
<proteinExistence type="predicted"/>
<dbReference type="EMBL" id="LN890563">
    <property type="protein sequence ID" value="CUS21811.1"/>
    <property type="molecule type" value="Genomic_DNA"/>
</dbReference>
<protein>
    <submittedName>
        <fullName evidence="2">LAQU0S04e01354g1_1</fullName>
    </submittedName>
</protein>
<dbReference type="OrthoDB" id="289228at2759"/>
<reference evidence="3" key="1">
    <citation type="submission" date="2015-10" db="EMBL/GenBank/DDBJ databases">
        <authorList>
            <person name="Devillers H."/>
        </authorList>
    </citation>
    <scope>NUCLEOTIDE SEQUENCE [LARGE SCALE GENOMIC DNA]</scope>
</reference>
<evidence type="ECO:0000313" key="2">
    <source>
        <dbReference type="EMBL" id="CUS21811.1"/>
    </source>
</evidence>
<evidence type="ECO:0000313" key="3">
    <source>
        <dbReference type="Proteomes" id="UP000236544"/>
    </source>
</evidence>
<dbReference type="SMART" id="SM00584">
    <property type="entry name" value="TLDc"/>
    <property type="match status" value="1"/>
</dbReference>
<feature type="domain" description="TLDc" evidence="1">
    <location>
        <begin position="284"/>
        <end position="502"/>
    </location>
</feature>
<dbReference type="PROSITE" id="PS51886">
    <property type="entry name" value="TLDC"/>
    <property type="match status" value="1"/>
</dbReference>
<keyword evidence="3" id="KW-1185">Reference proteome</keyword>
<gene>
    <name evidence="2" type="ORF">LAQU0_S04e01354g</name>
</gene>
<dbReference type="InterPro" id="IPR006571">
    <property type="entry name" value="TLDc_dom"/>
</dbReference>
<organism evidence="2 3">
    <name type="scientific">Lachancea quebecensis</name>
    <dbReference type="NCBI Taxonomy" id="1654605"/>
    <lineage>
        <taxon>Eukaryota</taxon>
        <taxon>Fungi</taxon>
        <taxon>Dikarya</taxon>
        <taxon>Ascomycota</taxon>
        <taxon>Saccharomycotina</taxon>
        <taxon>Saccharomycetes</taxon>
        <taxon>Saccharomycetales</taxon>
        <taxon>Saccharomycetaceae</taxon>
        <taxon>Lachancea</taxon>
    </lineage>
</organism>